<evidence type="ECO:0000259" key="5">
    <source>
        <dbReference type="Pfam" id="PF01420"/>
    </source>
</evidence>
<dbReference type="PANTHER" id="PTHR30408:SF12">
    <property type="entry name" value="TYPE I RESTRICTION ENZYME MJAVIII SPECIFICITY SUBUNIT"/>
    <property type="match status" value="1"/>
</dbReference>
<keyword evidence="2" id="KW-0680">Restriction system</keyword>
<dbReference type="CDD" id="cd17268">
    <property type="entry name" value="RMtype1_S_Ara36733I_TRD1-CR1_like"/>
    <property type="match status" value="1"/>
</dbReference>
<dbReference type="Gene3D" id="3.90.220.20">
    <property type="entry name" value="DNA methylase specificity domains"/>
    <property type="match status" value="2"/>
</dbReference>
<feature type="domain" description="Type I restriction modification DNA specificity" evidence="5">
    <location>
        <begin position="20"/>
        <end position="200"/>
    </location>
</feature>
<dbReference type="AlphaFoldDB" id="A0A419S1K5"/>
<comment type="similarity">
    <text evidence="1">Belongs to the type-I restriction system S methylase family.</text>
</comment>
<keyword evidence="3" id="KW-0238">DNA-binding</keyword>
<dbReference type="GO" id="GO:0009307">
    <property type="term" value="P:DNA restriction-modification system"/>
    <property type="evidence" value="ECO:0007669"/>
    <property type="project" value="UniProtKB-KW"/>
</dbReference>
<evidence type="ECO:0000256" key="3">
    <source>
        <dbReference type="ARBA" id="ARBA00023125"/>
    </source>
</evidence>
<dbReference type="PANTHER" id="PTHR30408">
    <property type="entry name" value="TYPE-1 RESTRICTION ENZYME ECOKI SPECIFICITY PROTEIN"/>
    <property type="match status" value="1"/>
</dbReference>
<dbReference type="SUPFAM" id="SSF116734">
    <property type="entry name" value="DNA methylase specificity domain"/>
    <property type="match status" value="2"/>
</dbReference>
<dbReference type="GO" id="GO:0003677">
    <property type="term" value="F:DNA binding"/>
    <property type="evidence" value="ECO:0007669"/>
    <property type="project" value="UniProtKB-KW"/>
</dbReference>
<accession>A0A419S1K5</accession>
<keyword evidence="4" id="KW-0175">Coiled coil</keyword>
<feature type="domain" description="Type I restriction modification DNA specificity" evidence="5">
    <location>
        <begin position="287"/>
        <end position="396"/>
    </location>
</feature>
<dbReference type="OrthoDB" id="9816225at2"/>
<evidence type="ECO:0000256" key="1">
    <source>
        <dbReference type="ARBA" id="ARBA00010923"/>
    </source>
</evidence>
<dbReference type="Proteomes" id="UP000283433">
    <property type="component" value="Unassembled WGS sequence"/>
</dbReference>
<name>A0A419S1K5_9SPHI</name>
<evidence type="ECO:0000256" key="4">
    <source>
        <dbReference type="SAM" id="Coils"/>
    </source>
</evidence>
<proteinExistence type="inferred from homology"/>
<keyword evidence="7" id="KW-1185">Reference proteome</keyword>
<dbReference type="RefSeq" id="WP_120183182.1">
    <property type="nucleotide sequence ID" value="NZ_MBTA01000030.1"/>
</dbReference>
<sequence length="422" mass="47413">MNTQITINKEYKDSPVGKIPKEWKVLTLDQIGSFLKGKGISKSEILDSGIPCLTYGELYTKHHDVIRSFTSFISEESTSKSTELKKGDILFAGSGETLKEIGKTCAFVDDFKAFAGGDIVILRQATQNPYFLGYLLNNGIVAKQKHRLGQGHSVVHIYSSSLSKLQIPIPPLTEQKKIAKILSTWDEAVSTTQQLIDQLKLRNKGLAQQLLTGKKRLKGFKGKWKKNPLSKFLDFTPRPVDKPSSSFLALGVRSHGKGIFHKPDFDPDAIAMETLYEVKENDLVVNITFAWEHAVAIANKEDEGGLVSHRFPTYVFKPEKASPDYFKFLILQPYFKYLLDLISPGGAGRNRVLSKKEFIKLEVKCPELDEQVAIASVLSEADMELKLHQKQLDTLKEQKKGLMQKLLTGEIRVKTDNKNEEN</sequence>
<feature type="coiled-coil region" evidence="4">
    <location>
        <begin position="378"/>
        <end position="405"/>
    </location>
</feature>
<evidence type="ECO:0000313" key="6">
    <source>
        <dbReference type="EMBL" id="RKD12363.1"/>
    </source>
</evidence>
<dbReference type="InterPro" id="IPR052021">
    <property type="entry name" value="Type-I_RS_S_subunit"/>
</dbReference>
<dbReference type="Gene3D" id="1.10.287.1120">
    <property type="entry name" value="Bipartite methylase S protein"/>
    <property type="match status" value="1"/>
</dbReference>
<evidence type="ECO:0000256" key="2">
    <source>
        <dbReference type="ARBA" id="ARBA00022747"/>
    </source>
</evidence>
<comment type="caution">
    <text evidence="6">The sequence shown here is derived from an EMBL/GenBank/DDBJ whole genome shotgun (WGS) entry which is preliminary data.</text>
</comment>
<gene>
    <name evidence="6" type="ORF">BCY91_11970</name>
</gene>
<dbReference type="InterPro" id="IPR000055">
    <property type="entry name" value="Restrct_endonuc_typeI_TRD"/>
</dbReference>
<dbReference type="InterPro" id="IPR044946">
    <property type="entry name" value="Restrct_endonuc_typeI_TRD_sf"/>
</dbReference>
<dbReference type="EMBL" id="MBTA01000030">
    <property type="protein sequence ID" value="RKD12363.1"/>
    <property type="molecule type" value="Genomic_DNA"/>
</dbReference>
<evidence type="ECO:0000313" key="7">
    <source>
        <dbReference type="Proteomes" id="UP000283433"/>
    </source>
</evidence>
<dbReference type="Pfam" id="PF01420">
    <property type="entry name" value="Methylase_S"/>
    <property type="match status" value="2"/>
</dbReference>
<protein>
    <recommendedName>
        <fullName evidence="5">Type I restriction modification DNA specificity domain-containing protein</fullName>
    </recommendedName>
</protein>
<reference evidence="6 7" key="1">
    <citation type="submission" date="2016-07" db="EMBL/GenBank/DDBJ databases">
        <title>Genome of Pelobium manganitolerans.</title>
        <authorList>
            <person name="Wu S."/>
            <person name="Wang G."/>
        </authorList>
    </citation>
    <scope>NUCLEOTIDE SEQUENCE [LARGE SCALE GENOMIC DNA]</scope>
    <source>
        <strain evidence="6 7">YS-25</strain>
    </source>
</reference>
<organism evidence="6 7">
    <name type="scientific">Pelobium manganitolerans</name>
    <dbReference type="NCBI Taxonomy" id="1842495"/>
    <lineage>
        <taxon>Bacteria</taxon>
        <taxon>Pseudomonadati</taxon>
        <taxon>Bacteroidota</taxon>
        <taxon>Sphingobacteriia</taxon>
        <taxon>Sphingobacteriales</taxon>
        <taxon>Sphingobacteriaceae</taxon>
        <taxon>Pelobium</taxon>
    </lineage>
</organism>